<feature type="domain" description="Sigma-54 factor interaction" evidence="6">
    <location>
        <begin position="139"/>
        <end position="368"/>
    </location>
</feature>
<keyword evidence="3" id="KW-0805">Transcription regulation</keyword>
<dbReference type="EMBL" id="LLXS01000001">
    <property type="protein sequence ID" value="KRG45459.1"/>
    <property type="molecule type" value="Genomic_DNA"/>
</dbReference>
<evidence type="ECO:0000256" key="2">
    <source>
        <dbReference type="ARBA" id="ARBA00022840"/>
    </source>
</evidence>
<dbReference type="CDD" id="cd00009">
    <property type="entry name" value="AAA"/>
    <property type="match status" value="1"/>
</dbReference>
<accession>A0A0R0AY71</accession>
<dbReference type="Pfam" id="PF00158">
    <property type="entry name" value="Sigma54_activat"/>
    <property type="match status" value="1"/>
</dbReference>
<dbReference type="InterPro" id="IPR058031">
    <property type="entry name" value="AAA_lid_NorR"/>
</dbReference>
<dbReference type="GO" id="GO:0005524">
    <property type="term" value="F:ATP binding"/>
    <property type="evidence" value="ECO:0007669"/>
    <property type="project" value="UniProtKB-KW"/>
</dbReference>
<dbReference type="Proteomes" id="UP000050836">
    <property type="component" value="Unassembled WGS sequence"/>
</dbReference>
<dbReference type="PANTHER" id="PTHR32071">
    <property type="entry name" value="TRANSCRIPTIONAL REGULATORY PROTEIN"/>
    <property type="match status" value="1"/>
</dbReference>
<dbReference type="SUPFAM" id="SSF52540">
    <property type="entry name" value="P-loop containing nucleoside triphosphate hydrolases"/>
    <property type="match status" value="1"/>
</dbReference>
<reference evidence="7 8" key="1">
    <citation type="submission" date="2015-10" db="EMBL/GenBank/DDBJ databases">
        <title>Genome sequencing and analysis of members of genus Stenotrophomonas.</title>
        <authorList>
            <person name="Patil P.P."/>
            <person name="Midha S."/>
            <person name="Patil P.B."/>
        </authorList>
    </citation>
    <scope>NUCLEOTIDE SEQUENCE [LARGE SCALE GENOMIC DNA]</scope>
    <source>
        <strain evidence="7 8">JCM 9942</strain>
    </source>
</reference>
<keyword evidence="2" id="KW-0067">ATP-binding</keyword>
<organism evidence="7 8">
    <name type="scientific">Stenotrophomonas pictorum JCM 9942</name>
    <dbReference type="NCBI Taxonomy" id="1236960"/>
    <lineage>
        <taxon>Bacteria</taxon>
        <taxon>Pseudomonadati</taxon>
        <taxon>Pseudomonadota</taxon>
        <taxon>Gammaproteobacteria</taxon>
        <taxon>Lysobacterales</taxon>
        <taxon>Lysobacteraceae</taxon>
        <taxon>Stenotrophomonas</taxon>
    </lineage>
</organism>
<dbReference type="GO" id="GO:0003677">
    <property type="term" value="F:DNA binding"/>
    <property type="evidence" value="ECO:0007669"/>
    <property type="project" value="UniProtKB-KW"/>
</dbReference>
<dbReference type="PROSITE" id="PS00676">
    <property type="entry name" value="SIGMA54_INTERACT_2"/>
    <property type="match status" value="1"/>
</dbReference>
<dbReference type="SUPFAM" id="SSF46689">
    <property type="entry name" value="Homeodomain-like"/>
    <property type="match status" value="1"/>
</dbReference>
<protein>
    <submittedName>
        <fullName evidence="7">Fis family transcriptional regulator</fullName>
    </submittedName>
</protein>
<comment type="caution">
    <text evidence="7">The sequence shown here is derived from an EMBL/GenBank/DDBJ whole genome shotgun (WGS) entry which is preliminary data.</text>
</comment>
<dbReference type="InterPro" id="IPR009057">
    <property type="entry name" value="Homeodomain-like_sf"/>
</dbReference>
<keyword evidence="4" id="KW-0238">DNA-binding</keyword>
<keyword evidence="8" id="KW-1185">Reference proteome</keyword>
<sequence length="446" mass="49052">MAATPVSTPKRCVIWFGHPGMRERMALAADGWQIREVLPQQPANIGMRGGDTLVGLIDFRKTTASELERIEKITSEHRHMPLLAITSGIPGSEPCTARLLAACQRHFPHPPDLKELVQHLQILGNSPVSQSAENVLDSLLGESTSMLAMRATLRKFAPVNLPVLITGETGTGKEVAAHALHRLSERSDRPFNAINCGAIPATLVQSELFGHERGAFTGATSRRQGLFETAHTGTVFLDEVGDLPLDAQTSLLRVLQEGTIERVGSNQPINVDVRILAATHVDLEQAVARGQFRSDLYYRLNVLRLVIPPLRKREGDIELLAGHFLQAFRARHPIRARGYTAAARHAMAHFSWPGNVRELLNRVQRAAITAEGELISCADLELTATGAEAEGAQLDLARAAAERDTLLSCLEQSRYNVSACARLMKVSRVTIYRLCRKHQLPLETMR</sequence>
<dbReference type="Pfam" id="PF25601">
    <property type="entry name" value="AAA_lid_14"/>
    <property type="match status" value="1"/>
</dbReference>
<dbReference type="InterPro" id="IPR002078">
    <property type="entry name" value="Sigma_54_int"/>
</dbReference>
<dbReference type="Gene3D" id="3.40.50.300">
    <property type="entry name" value="P-loop containing nucleotide triphosphate hydrolases"/>
    <property type="match status" value="1"/>
</dbReference>
<dbReference type="PROSITE" id="PS50045">
    <property type="entry name" value="SIGMA54_INTERACT_4"/>
    <property type="match status" value="1"/>
</dbReference>
<name>A0A0R0AY71_9GAMM</name>
<dbReference type="Gene3D" id="1.10.10.60">
    <property type="entry name" value="Homeodomain-like"/>
    <property type="match status" value="1"/>
</dbReference>
<keyword evidence="5" id="KW-0804">Transcription</keyword>
<gene>
    <name evidence="7" type="ORF">ARC78_00425</name>
</gene>
<evidence type="ECO:0000256" key="5">
    <source>
        <dbReference type="ARBA" id="ARBA00023163"/>
    </source>
</evidence>
<dbReference type="Gene3D" id="1.10.8.60">
    <property type="match status" value="1"/>
</dbReference>
<dbReference type="SMART" id="SM00382">
    <property type="entry name" value="AAA"/>
    <property type="match status" value="1"/>
</dbReference>
<proteinExistence type="predicted"/>
<dbReference type="InterPro" id="IPR027417">
    <property type="entry name" value="P-loop_NTPase"/>
</dbReference>
<evidence type="ECO:0000259" key="6">
    <source>
        <dbReference type="PROSITE" id="PS50045"/>
    </source>
</evidence>
<evidence type="ECO:0000256" key="3">
    <source>
        <dbReference type="ARBA" id="ARBA00023015"/>
    </source>
</evidence>
<keyword evidence="1" id="KW-0547">Nucleotide-binding</keyword>
<dbReference type="FunFam" id="3.40.50.300:FF:000006">
    <property type="entry name" value="DNA-binding transcriptional regulator NtrC"/>
    <property type="match status" value="1"/>
</dbReference>
<dbReference type="GO" id="GO:0006355">
    <property type="term" value="P:regulation of DNA-templated transcription"/>
    <property type="evidence" value="ECO:0007669"/>
    <property type="project" value="InterPro"/>
</dbReference>
<dbReference type="InterPro" id="IPR025944">
    <property type="entry name" value="Sigma_54_int_dom_CS"/>
</dbReference>
<evidence type="ECO:0000313" key="7">
    <source>
        <dbReference type="EMBL" id="KRG45459.1"/>
    </source>
</evidence>
<dbReference type="RefSeq" id="WP_054658635.1">
    <property type="nucleotide sequence ID" value="NZ_BAZI01000092.1"/>
</dbReference>
<dbReference type="PANTHER" id="PTHR32071:SF120">
    <property type="entry name" value="TRANSCRIPTIONAL REGULATOR-RELATED"/>
    <property type="match status" value="1"/>
</dbReference>
<dbReference type="AlphaFoldDB" id="A0A0R0AY71"/>
<evidence type="ECO:0000256" key="4">
    <source>
        <dbReference type="ARBA" id="ARBA00023125"/>
    </source>
</evidence>
<dbReference type="OrthoDB" id="9804019at2"/>
<dbReference type="PROSITE" id="PS00688">
    <property type="entry name" value="SIGMA54_INTERACT_3"/>
    <property type="match status" value="1"/>
</dbReference>
<dbReference type="InterPro" id="IPR025943">
    <property type="entry name" value="Sigma_54_int_dom_ATP-bd_2"/>
</dbReference>
<evidence type="ECO:0000256" key="1">
    <source>
        <dbReference type="ARBA" id="ARBA00022741"/>
    </source>
</evidence>
<dbReference type="InterPro" id="IPR003593">
    <property type="entry name" value="AAA+_ATPase"/>
</dbReference>
<evidence type="ECO:0000313" key="8">
    <source>
        <dbReference type="Proteomes" id="UP000050836"/>
    </source>
</evidence>